<organism evidence="1 2">
    <name type="scientific">Heracleum sosnowskyi</name>
    <dbReference type="NCBI Taxonomy" id="360622"/>
    <lineage>
        <taxon>Eukaryota</taxon>
        <taxon>Viridiplantae</taxon>
        <taxon>Streptophyta</taxon>
        <taxon>Embryophyta</taxon>
        <taxon>Tracheophyta</taxon>
        <taxon>Spermatophyta</taxon>
        <taxon>Magnoliopsida</taxon>
        <taxon>eudicotyledons</taxon>
        <taxon>Gunneridae</taxon>
        <taxon>Pentapetalae</taxon>
        <taxon>asterids</taxon>
        <taxon>campanulids</taxon>
        <taxon>Apiales</taxon>
        <taxon>Apiaceae</taxon>
        <taxon>Apioideae</taxon>
        <taxon>apioid superclade</taxon>
        <taxon>Tordylieae</taxon>
        <taxon>Tordyliinae</taxon>
        <taxon>Heracleum</taxon>
    </lineage>
</organism>
<evidence type="ECO:0000313" key="1">
    <source>
        <dbReference type="EMBL" id="KAK1402063.1"/>
    </source>
</evidence>
<sequence length="115" mass="12840">MIGRNAQDSAISEGPRKGCQNWGPRVMLKLAYKNGNLIGTEVNNIYTPENGATDAPQICASEPHIFDMWSFLEVGTKCIVYSTLMNLQKFDEFFWDKTYKIWSLEFGAGGSSSTC</sequence>
<gene>
    <name evidence="1" type="ORF">POM88_001668</name>
</gene>
<proteinExistence type="predicted"/>
<accession>A0AAD8NBW5</accession>
<comment type="caution">
    <text evidence="1">The sequence shown here is derived from an EMBL/GenBank/DDBJ whole genome shotgun (WGS) entry which is preliminary data.</text>
</comment>
<evidence type="ECO:0000313" key="2">
    <source>
        <dbReference type="Proteomes" id="UP001237642"/>
    </source>
</evidence>
<keyword evidence="2" id="KW-1185">Reference proteome</keyword>
<name>A0AAD8NBW5_9APIA</name>
<dbReference type="AlphaFoldDB" id="A0AAD8NBW5"/>
<dbReference type="EMBL" id="JAUIZM010000001">
    <property type="protein sequence ID" value="KAK1402063.1"/>
    <property type="molecule type" value="Genomic_DNA"/>
</dbReference>
<dbReference type="Proteomes" id="UP001237642">
    <property type="component" value="Unassembled WGS sequence"/>
</dbReference>
<reference evidence="1" key="1">
    <citation type="submission" date="2023-02" db="EMBL/GenBank/DDBJ databases">
        <title>Genome of toxic invasive species Heracleum sosnowskyi carries increased number of genes despite the absence of recent whole-genome duplications.</title>
        <authorList>
            <person name="Schelkunov M."/>
            <person name="Shtratnikova V."/>
            <person name="Makarenko M."/>
            <person name="Klepikova A."/>
            <person name="Omelchenko D."/>
            <person name="Novikova G."/>
            <person name="Obukhova E."/>
            <person name="Bogdanov V."/>
            <person name="Penin A."/>
            <person name="Logacheva M."/>
        </authorList>
    </citation>
    <scope>NUCLEOTIDE SEQUENCE</scope>
    <source>
        <strain evidence="1">Hsosn_3</strain>
        <tissue evidence="1">Leaf</tissue>
    </source>
</reference>
<reference evidence="1" key="2">
    <citation type="submission" date="2023-05" db="EMBL/GenBank/DDBJ databases">
        <authorList>
            <person name="Schelkunov M.I."/>
        </authorList>
    </citation>
    <scope>NUCLEOTIDE SEQUENCE</scope>
    <source>
        <strain evidence="1">Hsosn_3</strain>
        <tissue evidence="1">Leaf</tissue>
    </source>
</reference>
<protein>
    <submittedName>
        <fullName evidence="1">Uncharacterized protein</fullName>
    </submittedName>
</protein>